<sequence>MWTFNTVCSLPPRLHLFLRNAHRLSSDYITNELFASNGL</sequence>
<dbReference type="Proteomes" id="UP000663064">
    <property type="component" value="Chromosome"/>
</dbReference>
<evidence type="ECO:0000313" key="2">
    <source>
        <dbReference type="Proteomes" id="UP000663064"/>
    </source>
</evidence>
<evidence type="ECO:0000313" key="1">
    <source>
        <dbReference type="EMBL" id="QOS12686.1"/>
    </source>
</evidence>
<reference evidence="1" key="1">
    <citation type="journal article" date="2021" name="Front. Microbiol.">
        <title>Cellular and Genomic Properties of Haloferax gibbonsii LR2-5, the Host of Euryarchaeal Virus HFTV1.</title>
        <authorList>
            <person name="Tittes C."/>
            <person name="Schwarzer S."/>
            <person name="Pfeiffer F."/>
            <person name="Dyall-Smith M."/>
            <person name="Rodriguez-Franco M."/>
            <person name="Oksanen H.M."/>
            <person name="Quax T.E.F."/>
        </authorList>
    </citation>
    <scope>NUCLEOTIDE SEQUENCE</scope>
    <source>
        <strain evidence="1">LR2-5</strain>
    </source>
</reference>
<proteinExistence type="predicted"/>
<protein>
    <submittedName>
        <fullName evidence="1">Uncharacterized protein</fullName>
    </submittedName>
</protein>
<dbReference type="EMBL" id="CP063205">
    <property type="protein sequence ID" value="QOS12686.1"/>
    <property type="molecule type" value="Genomic_DNA"/>
</dbReference>
<name>A0A871BIQ0_HALGI</name>
<accession>A0A871BIQ0</accession>
<gene>
    <name evidence="1" type="ORF">HfgLR_12750</name>
</gene>
<dbReference type="AlphaFoldDB" id="A0A871BIQ0"/>
<organism evidence="1 2">
    <name type="scientific">Haloferax gibbonsii</name>
    <dbReference type="NCBI Taxonomy" id="35746"/>
    <lineage>
        <taxon>Archaea</taxon>
        <taxon>Methanobacteriati</taxon>
        <taxon>Methanobacteriota</taxon>
        <taxon>Stenosarchaea group</taxon>
        <taxon>Halobacteria</taxon>
        <taxon>Halobacteriales</taxon>
        <taxon>Haloferacaceae</taxon>
        <taxon>Haloferax</taxon>
    </lineage>
</organism>